<protein>
    <submittedName>
        <fullName evidence="3">I/LWEQ domain-containing protein</fullName>
    </submittedName>
</protein>
<reference evidence="3" key="1">
    <citation type="submission" date="2016-11" db="UniProtKB">
        <authorList>
            <consortium name="WormBaseParasite"/>
        </authorList>
    </citation>
    <scope>IDENTIFICATION</scope>
</reference>
<keyword evidence="2" id="KW-1185">Reference proteome</keyword>
<evidence type="ECO:0000313" key="3">
    <source>
        <dbReference type="WBParaSite" id="MhA1_Contig33.frz3.gene16"/>
    </source>
</evidence>
<feature type="compositionally biased region" description="Basic and acidic residues" evidence="1">
    <location>
        <begin position="125"/>
        <end position="144"/>
    </location>
</feature>
<dbReference type="WBParaSite" id="MhA1_Contig33.frz3.gene16">
    <property type="protein sequence ID" value="MhA1_Contig33.frz3.gene16"/>
    <property type="gene ID" value="MhA1_Contig33.frz3.gene16"/>
</dbReference>
<dbReference type="AlphaFoldDB" id="A0A1I8BN87"/>
<accession>A0A1I8BN87</accession>
<proteinExistence type="predicted"/>
<feature type="region of interest" description="Disordered" evidence="1">
    <location>
        <begin position="92"/>
        <end position="188"/>
    </location>
</feature>
<feature type="compositionally biased region" description="Low complexity" evidence="1">
    <location>
        <begin position="157"/>
        <end position="188"/>
    </location>
</feature>
<evidence type="ECO:0000313" key="2">
    <source>
        <dbReference type="Proteomes" id="UP000095281"/>
    </source>
</evidence>
<feature type="compositionally biased region" description="Basic and acidic residues" evidence="1">
    <location>
        <begin position="98"/>
        <end position="117"/>
    </location>
</feature>
<name>A0A1I8BN87_MELHA</name>
<dbReference type="Proteomes" id="UP000095281">
    <property type="component" value="Unplaced"/>
</dbReference>
<sequence length="188" mass="19288">MDISSLDKAKEAATAICLAEAAEGEALEAITAVSISLEGLSTAAKTAREVSPVVSNAMLQTARATTNALSATVLAVQMKGLAASEIEQASMQAYADDAAERREIEESVGFADDRQEGAEDQEQQNEVRGETVRQEGEGDEHGENEATTSHPSGAEVTSTSSNGRSSASGASSEAASSNNSGTSDSTEE</sequence>
<evidence type="ECO:0000256" key="1">
    <source>
        <dbReference type="SAM" id="MobiDB-lite"/>
    </source>
</evidence>
<organism evidence="2 3">
    <name type="scientific">Meloidogyne hapla</name>
    <name type="common">Root-knot nematode worm</name>
    <dbReference type="NCBI Taxonomy" id="6305"/>
    <lineage>
        <taxon>Eukaryota</taxon>
        <taxon>Metazoa</taxon>
        <taxon>Ecdysozoa</taxon>
        <taxon>Nematoda</taxon>
        <taxon>Chromadorea</taxon>
        <taxon>Rhabditida</taxon>
        <taxon>Tylenchina</taxon>
        <taxon>Tylenchomorpha</taxon>
        <taxon>Tylenchoidea</taxon>
        <taxon>Meloidogynidae</taxon>
        <taxon>Meloidogyninae</taxon>
        <taxon>Meloidogyne</taxon>
    </lineage>
</organism>